<evidence type="ECO:0000256" key="2">
    <source>
        <dbReference type="ARBA" id="ARBA00023239"/>
    </source>
</evidence>
<dbReference type="Gene3D" id="3.40.50.880">
    <property type="match status" value="1"/>
</dbReference>
<sequence>MKNIMIVNTSADYFGDNSKPTGLWLGELVHFYNQFKNEDVNIDIYNMTGGNTPIDPVSLSPFMLDKVTKAYYKDNDFMNQLRYAQPISEALVEDYDVIYFTGGHGVMFDFPENSAVQNAIETIYNKGGIVSAVCHGIAALLNAKNSSGEYLIKDKDITGFSNVEEVLANRDTLVPFHLQNEIKKRGAYYSFRRQPFTPYVQVDGRLITGQNPQSPKLVAEEVKKQLNLID</sequence>
<dbReference type="EMBL" id="VJMP01000002">
    <property type="protein sequence ID" value="TRL78568.1"/>
    <property type="molecule type" value="Genomic_DNA"/>
</dbReference>
<evidence type="ECO:0000313" key="5">
    <source>
        <dbReference type="EMBL" id="TRL78568.1"/>
    </source>
</evidence>
<dbReference type="AlphaFoldDB" id="A0AB38PGG6"/>
<dbReference type="GO" id="GO:0005737">
    <property type="term" value="C:cytoplasm"/>
    <property type="evidence" value="ECO:0007669"/>
    <property type="project" value="TreeGrafter"/>
</dbReference>
<proteinExistence type="inferred from homology"/>
<evidence type="ECO:0000256" key="3">
    <source>
        <dbReference type="ARBA" id="ARBA00038493"/>
    </source>
</evidence>
<dbReference type="GO" id="GO:0019243">
    <property type="term" value="P:methylglyoxal catabolic process to D-lactate via S-lactoyl-glutathione"/>
    <property type="evidence" value="ECO:0007669"/>
    <property type="project" value="TreeGrafter"/>
</dbReference>
<accession>A0AB38PGG6</accession>
<organism evidence="5 6">
    <name type="scientific">Staphylococcus haemolyticus</name>
    <dbReference type="NCBI Taxonomy" id="1283"/>
    <lineage>
        <taxon>Bacteria</taxon>
        <taxon>Bacillati</taxon>
        <taxon>Bacillota</taxon>
        <taxon>Bacilli</taxon>
        <taxon>Bacillales</taxon>
        <taxon>Staphylococcaceae</taxon>
        <taxon>Staphylococcus</taxon>
    </lineage>
</organism>
<evidence type="ECO:0000259" key="4">
    <source>
        <dbReference type="Pfam" id="PF01965"/>
    </source>
</evidence>
<dbReference type="CDD" id="cd03141">
    <property type="entry name" value="GATase1_Hsp31_like"/>
    <property type="match status" value="1"/>
</dbReference>
<feature type="domain" description="DJ-1/PfpI" evidence="4">
    <location>
        <begin position="34"/>
        <end position="222"/>
    </location>
</feature>
<dbReference type="InterPro" id="IPR002818">
    <property type="entry name" value="DJ-1/PfpI"/>
</dbReference>
<dbReference type="InterPro" id="IPR050325">
    <property type="entry name" value="Prot/Nucl_acid_deglycase"/>
</dbReference>
<evidence type="ECO:0000313" key="6">
    <source>
        <dbReference type="Proteomes" id="UP000316594"/>
    </source>
</evidence>
<dbReference type="RefSeq" id="WP_107637732.1">
    <property type="nucleotide sequence ID" value="NZ_JAHCPB010000003.1"/>
</dbReference>
<protein>
    <submittedName>
        <fullName evidence="5">Type 1 glutamine amidotransferase domain-containing protein</fullName>
    </submittedName>
</protein>
<dbReference type="PANTHER" id="PTHR48094">
    <property type="entry name" value="PROTEIN/NUCLEIC ACID DEGLYCASE DJ-1-RELATED"/>
    <property type="match status" value="1"/>
</dbReference>
<name>A0AB38PGG6_STAHA</name>
<dbReference type="PANTHER" id="PTHR48094:SF11">
    <property type="entry name" value="GLUTATHIONE-INDEPENDENT GLYOXALASE HSP31-RELATED"/>
    <property type="match status" value="1"/>
</dbReference>
<keyword evidence="5" id="KW-0315">Glutamine amidotransferase</keyword>
<evidence type="ECO:0000256" key="1">
    <source>
        <dbReference type="ARBA" id="ARBA00023016"/>
    </source>
</evidence>
<dbReference type="InterPro" id="IPR029062">
    <property type="entry name" value="Class_I_gatase-like"/>
</dbReference>
<comment type="caution">
    <text evidence="5">The sequence shown here is derived from an EMBL/GenBank/DDBJ whole genome shotgun (WGS) entry which is preliminary data.</text>
</comment>
<gene>
    <name evidence="5" type="ORF">FNL11_03040</name>
</gene>
<dbReference type="Pfam" id="PF01965">
    <property type="entry name" value="DJ-1_PfpI"/>
    <property type="match status" value="1"/>
</dbReference>
<keyword evidence="2" id="KW-0456">Lyase</keyword>
<keyword evidence="1" id="KW-0346">Stress response</keyword>
<dbReference type="GO" id="GO:0019172">
    <property type="term" value="F:glyoxalase III activity"/>
    <property type="evidence" value="ECO:0007669"/>
    <property type="project" value="TreeGrafter"/>
</dbReference>
<comment type="similarity">
    <text evidence="3">Belongs to the peptidase C56 family. HSP31-like subfamily.</text>
</comment>
<dbReference type="Proteomes" id="UP000316594">
    <property type="component" value="Unassembled WGS sequence"/>
</dbReference>
<dbReference type="SUPFAM" id="SSF52317">
    <property type="entry name" value="Class I glutamine amidotransferase-like"/>
    <property type="match status" value="1"/>
</dbReference>
<reference evidence="5 6" key="1">
    <citation type="submission" date="2019-07" db="EMBL/GenBank/DDBJ databases">
        <title>Genome Sequencing and Assembly of Staphylococcus haemolyticus SDA2.</title>
        <authorList>
            <person name="Emmons C.B."/>
            <person name="Park C."/>
            <person name="Sevigny J.L."/>
            <person name="Andam C."/>
        </authorList>
    </citation>
    <scope>NUCLEOTIDE SEQUENCE [LARGE SCALE GENOMIC DNA]</scope>
    <source>
        <strain evidence="5 6">SDA2</strain>
    </source>
</reference>